<dbReference type="PANTHER" id="PTHR42770:SF7">
    <property type="entry name" value="MEMBRANE PROTEIN"/>
    <property type="match status" value="1"/>
</dbReference>
<keyword evidence="3 6" id="KW-0812">Transmembrane</keyword>
<protein>
    <submittedName>
        <fullName evidence="7">APC family permease</fullName>
    </submittedName>
</protein>
<accession>A0A4V0YZ58</accession>
<evidence type="ECO:0000313" key="7">
    <source>
        <dbReference type="EMBL" id="QBD78571.1"/>
    </source>
</evidence>
<dbReference type="KEGG" id="kbs:EPA93_22270"/>
<dbReference type="OrthoDB" id="3181223at2"/>
<evidence type="ECO:0000256" key="2">
    <source>
        <dbReference type="ARBA" id="ARBA00022475"/>
    </source>
</evidence>
<dbReference type="AlphaFoldDB" id="A0A4V0YZ58"/>
<feature type="transmembrane region" description="Helical" evidence="6">
    <location>
        <begin position="173"/>
        <end position="195"/>
    </location>
</feature>
<evidence type="ECO:0000256" key="4">
    <source>
        <dbReference type="ARBA" id="ARBA00022989"/>
    </source>
</evidence>
<feature type="transmembrane region" description="Helical" evidence="6">
    <location>
        <begin position="143"/>
        <end position="161"/>
    </location>
</feature>
<keyword evidence="2" id="KW-1003">Cell membrane</keyword>
<feature type="transmembrane region" description="Helical" evidence="6">
    <location>
        <begin position="288"/>
        <end position="315"/>
    </location>
</feature>
<keyword evidence="4 6" id="KW-1133">Transmembrane helix</keyword>
<dbReference type="GO" id="GO:0022857">
    <property type="term" value="F:transmembrane transporter activity"/>
    <property type="evidence" value="ECO:0007669"/>
    <property type="project" value="InterPro"/>
</dbReference>
<dbReference type="EMBL" id="CP035758">
    <property type="protein sequence ID" value="QBD78571.1"/>
    <property type="molecule type" value="Genomic_DNA"/>
</dbReference>
<keyword evidence="8" id="KW-1185">Reference proteome</keyword>
<sequence length="466" mass="51371">MIRHEQKSKLVAKDRPLPSEAYSAKALPHVLGTFDMTAMYLAVIFFIGNTPSIASGGVVALTYLLLGGLTFFLPCVVATAQLGVLFPHDGSLYNWTHKALGPYWGFFAGVGFWLPNVLAMVGAADGFVTFLQGVNNSWLTEPWQQGAVILAVIAFTVLLSIQRLRTAQNVVNVIIVLTLGVVALVALAGLFSLLHNGSRTPLDHLSAWQINPQNFSLFGLIAFLYLGTAVPMNMAGELRKRSSITRHLLWGSILILLSYFISTFALLITRGSDLTRATVLPYEVATLITSVFGKVIGNISAVCILSFYLTAALVFNYATARLLFTASIDQRLPLFLGRLNKHRAPQHAIIFQSLIACILVIIIFFVAPYISLLDKSPNLAIEAYNALLAAMTVIWGLANLFFFLDLLAIYLHNRQRFHEKRIFPMWILWICILIGPATCLVVAVDTLLNSWTPLIPTTSWWYIVGA</sequence>
<evidence type="ECO:0000256" key="5">
    <source>
        <dbReference type="ARBA" id="ARBA00023136"/>
    </source>
</evidence>
<dbReference type="InterPro" id="IPR002293">
    <property type="entry name" value="AA/rel_permease1"/>
</dbReference>
<dbReference type="RefSeq" id="WP_129889624.1">
    <property type="nucleotide sequence ID" value="NZ_CP035758.1"/>
</dbReference>
<evidence type="ECO:0000256" key="3">
    <source>
        <dbReference type="ARBA" id="ARBA00022692"/>
    </source>
</evidence>
<dbReference type="Gene3D" id="1.20.1740.10">
    <property type="entry name" value="Amino acid/polyamine transporter I"/>
    <property type="match status" value="1"/>
</dbReference>
<gene>
    <name evidence="7" type="ORF">EPA93_22270</name>
</gene>
<keyword evidence="5 6" id="KW-0472">Membrane</keyword>
<organism evidence="7 8">
    <name type="scientific">Ktedonosporobacter rubrisoli</name>
    <dbReference type="NCBI Taxonomy" id="2509675"/>
    <lineage>
        <taxon>Bacteria</taxon>
        <taxon>Bacillati</taxon>
        <taxon>Chloroflexota</taxon>
        <taxon>Ktedonobacteria</taxon>
        <taxon>Ktedonobacterales</taxon>
        <taxon>Ktedonosporobacteraceae</taxon>
        <taxon>Ktedonosporobacter</taxon>
    </lineage>
</organism>
<dbReference type="PIRSF" id="PIRSF006060">
    <property type="entry name" value="AA_transporter"/>
    <property type="match status" value="1"/>
</dbReference>
<feature type="transmembrane region" description="Helical" evidence="6">
    <location>
        <begin position="248"/>
        <end position="268"/>
    </location>
</feature>
<dbReference type="InterPro" id="IPR050367">
    <property type="entry name" value="APC_superfamily"/>
</dbReference>
<dbReference type="GO" id="GO:0005886">
    <property type="term" value="C:plasma membrane"/>
    <property type="evidence" value="ECO:0007669"/>
    <property type="project" value="UniProtKB-SubCell"/>
</dbReference>
<dbReference type="Pfam" id="PF13520">
    <property type="entry name" value="AA_permease_2"/>
    <property type="match status" value="1"/>
</dbReference>
<feature type="transmembrane region" description="Helical" evidence="6">
    <location>
        <begin position="383"/>
        <end position="411"/>
    </location>
</feature>
<dbReference type="Proteomes" id="UP000290365">
    <property type="component" value="Chromosome"/>
</dbReference>
<feature type="transmembrane region" description="Helical" evidence="6">
    <location>
        <begin position="60"/>
        <end position="82"/>
    </location>
</feature>
<dbReference type="PANTHER" id="PTHR42770">
    <property type="entry name" value="AMINO ACID TRANSPORTER-RELATED"/>
    <property type="match status" value="1"/>
</dbReference>
<feature type="transmembrane region" description="Helical" evidence="6">
    <location>
        <begin position="103"/>
        <end position="123"/>
    </location>
</feature>
<comment type="subcellular location">
    <subcellularLocation>
        <location evidence="1">Cell membrane</location>
        <topology evidence="1">Multi-pass membrane protein</topology>
    </subcellularLocation>
</comment>
<feature type="transmembrane region" description="Helical" evidence="6">
    <location>
        <begin position="215"/>
        <end position="236"/>
    </location>
</feature>
<evidence type="ECO:0000256" key="1">
    <source>
        <dbReference type="ARBA" id="ARBA00004651"/>
    </source>
</evidence>
<evidence type="ECO:0000256" key="6">
    <source>
        <dbReference type="SAM" id="Phobius"/>
    </source>
</evidence>
<name>A0A4V0YZ58_KTERU</name>
<reference evidence="7 8" key="1">
    <citation type="submission" date="2019-01" db="EMBL/GenBank/DDBJ databases">
        <title>Ktedonosporobacter rubrisoli SCAWS-G2.</title>
        <authorList>
            <person name="Huang Y."/>
            <person name="Yan B."/>
        </authorList>
    </citation>
    <scope>NUCLEOTIDE SEQUENCE [LARGE SCALE GENOMIC DNA]</scope>
    <source>
        <strain evidence="7 8">SCAWS-G2</strain>
    </source>
</reference>
<feature type="transmembrane region" description="Helical" evidence="6">
    <location>
        <begin position="423"/>
        <end position="444"/>
    </location>
</feature>
<evidence type="ECO:0000313" key="8">
    <source>
        <dbReference type="Proteomes" id="UP000290365"/>
    </source>
</evidence>
<proteinExistence type="predicted"/>
<feature type="transmembrane region" description="Helical" evidence="6">
    <location>
        <begin position="348"/>
        <end position="371"/>
    </location>
</feature>